<sequence>MRAIKSLLHSRIVSRGTASGEATFRTAFDPYTYSQGRWLDKDSERRAERHLYFNFQALLDTVIASCPGARSVVKCEKKEGGFNRVFCIQLDNGRNVIARVPTRAVANPGLSVSSEVATLRFVRCNTTIPVPAVLSWSSIKTNPVSSEYMVMETIPGVQLKDVWNDMSASQHIQCIYSIGKLTKQLCQHEFPAYGSLFMKDCAPQGSRSLEAEQSVVLGPTHTCFPNGVLPIESDAPSRSLSEYYDTLSRSHNMISGHNRGSNESLLRDPWTNFSKDHGMLLDACFKTLEFLVSLPEVQDAARPILFHPDLHTRNIFVDETDLTKVTGIIDWQSATVSPAFVYAADTPDFAAKPELDETLETAANKGASADSNSPLARMQADADFCAKTWAAVAQVHQGYREAGRLGQTLLSFLAAGHCGWLKDPTTLQVLLLNLYEDWTDFGLPGQCPYQPPTEEIARAREVRERLQTTQRLKQLLSRNLRCDFDGWVAESRWDEVVPLYRAIYDDFVASYTDGIVDASLKDQARQEANSIWPFDLR</sequence>
<reference evidence="9" key="3">
    <citation type="submission" date="2025-08" db="UniProtKB">
        <authorList>
            <consortium name="RefSeq"/>
        </authorList>
    </citation>
    <scope>IDENTIFICATION</scope>
    <source>
        <strain evidence="9">CBS 342.82</strain>
    </source>
</reference>
<evidence type="ECO:0000256" key="3">
    <source>
        <dbReference type="ARBA" id="ARBA00016197"/>
    </source>
</evidence>
<dbReference type="GO" id="GO:0005739">
    <property type="term" value="C:mitochondrion"/>
    <property type="evidence" value="ECO:0007669"/>
    <property type="project" value="UniProtKB-SubCell"/>
</dbReference>
<dbReference type="RefSeq" id="XP_033457929.1">
    <property type="nucleotide sequence ID" value="XM_033600033.1"/>
</dbReference>
<keyword evidence="8" id="KW-1185">Reference proteome</keyword>
<evidence type="ECO:0000256" key="4">
    <source>
        <dbReference type="ARBA" id="ARBA00022946"/>
    </source>
</evidence>
<dbReference type="PANTHER" id="PTHR36091:SF1">
    <property type="entry name" value="ALTERED INHERITANCE OF MITOCHONDRIA PROTEIN 9, MITOCHONDRIAL"/>
    <property type="match status" value="1"/>
</dbReference>
<evidence type="ECO:0000313" key="9">
    <source>
        <dbReference type="RefSeq" id="XP_033457929.1"/>
    </source>
</evidence>
<dbReference type="SUPFAM" id="SSF56112">
    <property type="entry name" value="Protein kinase-like (PK-like)"/>
    <property type="match status" value="1"/>
</dbReference>
<dbReference type="Pfam" id="PF01636">
    <property type="entry name" value="APH"/>
    <property type="match status" value="1"/>
</dbReference>
<gene>
    <name evidence="9" type="ORF">K489DRAFT_259834</name>
</gene>
<dbReference type="Proteomes" id="UP000504637">
    <property type="component" value="Unplaced"/>
</dbReference>
<keyword evidence="5" id="KW-0496">Mitochondrion</keyword>
<protein>
    <recommendedName>
        <fullName evidence="3">Altered inheritance of mitochondria protein 9, mitochondrial</fullName>
    </recommendedName>
    <alternativeName>
        <fullName evidence="6">Found in mitochondrial proteome protein 29</fullName>
    </alternativeName>
</protein>
<reference evidence="9" key="2">
    <citation type="submission" date="2020-04" db="EMBL/GenBank/DDBJ databases">
        <authorList>
            <consortium name="NCBI Genome Project"/>
        </authorList>
    </citation>
    <scope>NUCLEOTIDE SEQUENCE</scope>
    <source>
        <strain evidence="9">CBS 342.82</strain>
    </source>
</reference>
<evidence type="ECO:0000256" key="5">
    <source>
        <dbReference type="ARBA" id="ARBA00023128"/>
    </source>
</evidence>
<dbReference type="AlphaFoldDB" id="A0A6J3LZ16"/>
<accession>A0A6J3LZ16</accession>
<proteinExistence type="inferred from homology"/>
<keyword evidence="4" id="KW-0809">Transit peptide</keyword>
<dbReference type="InterPro" id="IPR011009">
    <property type="entry name" value="Kinase-like_dom_sf"/>
</dbReference>
<organism evidence="9">
    <name type="scientific">Dissoconium aciculare CBS 342.82</name>
    <dbReference type="NCBI Taxonomy" id="1314786"/>
    <lineage>
        <taxon>Eukaryota</taxon>
        <taxon>Fungi</taxon>
        <taxon>Dikarya</taxon>
        <taxon>Ascomycota</taxon>
        <taxon>Pezizomycotina</taxon>
        <taxon>Dothideomycetes</taxon>
        <taxon>Dothideomycetidae</taxon>
        <taxon>Mycosphaerellales</taxon>
        <taxon>Dissoconiaceae</taxon>
        <taxon>Dissoconium</taxon>
    </lineage>
</organism>
<dbReference type="InterPro" id="IPR051035">
    <property type="entry name" value="Mito_inheritance_9"/>
</dbReference>
<evidence type="ECO:0000313" key="8">
    <source>
        <dbReference type="Proteomes" id="UP000504637"/>
    </source>
</evidence>
<evidence type="ECO:0000259" key="7">
    <source>
        <dbReference type="Pfam" id="PF01636"/>
    </source>
</evidence>
<reference evidence="9" key="1">
    <citation type="submission" date="2020-01" db="EMBL/GenBank/DDBJ databases">
        <authorList>
            <consortium name="DOE Joint Genome Institute"/>
            <person name="Haridas S."/>
            <person name="Albert R."/>
            <person name="Binder M."/>
            <person name="Bloem J."/>
            <person name="Labutti K."/>
            <person name="Salamov A."/>
            <person name="Andreopoulos B."/>
            <person name="Baker S.E."/>
            <person name="Barry K."/>
            <person name="Bills G."/>
            <person name="Bluhm B.H."/>
            <person name="Cannon C."/>
            <person name="Castanera R."/>
            <person name="Culley D.E."/>
            <person name="Daum C."/>
            <person name="Ezra D."/>
            <person name="Gonzalez J.B."/>
            <person name="Henrissat B."/>
            <person name="Kuo A."/>
            <person name="Liang C."/>
            <person name="Lipzen A."/>
            <person name="Lutzoni F."/>
            <person name="Magnuson J."/>
            <person name="Mondo S."/>
            <person name="Nolan M."/>
            <person name="Ohm R."/>
            <person name="Pangilinan J."/>
            <person name="Park H.-J."/>
            <person name="Ramirez L."/>
            <person name="Alfaro M."/>
            <person name="Sun H."/>
            <person name="Tritt A."/>
            <person name="Yoshinaga Y."/>
            <person name="Zwiers L.-H."/>
            <person name="Turgeon B.G."/>
            <person name="Goodwin S.B."/>
            <person name="Spatafora J.W."/>
            <person name="Crous P.W."/>
            <person name="Grigoriev I.V."/>
        </authorList>
    </citation>
    <scope>NUCLEOTIDE SEQUENCE</scope>
    <source>
        <strain evidence="9">CBS 342.82</strain>
    </source>
</reference>
<name>A0A6J3LZ16_9PEZI</name>
<evidence type="ECO:0000256" key="6">
    <source>
        <dbReference type="ARBA" id="ARBA00031849"/>
    </source>
</evidence>
<dbReference type="OrthoDB" id="2831558at2759"/>
<comment type="subcellular location">
    <subcellularLocation>
        <location evidence="1">Mitochondrion</location>
    </subcellularLocation>
</comment>
<evidence type="ECO:0000256" key="1">
    <source>
        <dbReference type="ARBA" id="ARBA00004173"/>
    </source>
</evidence>
<evidence type="ECO:0000256" key="2">
    <source>
        <dbReference type="ARBA" id="ARBA00005543"/>
    </source>
</evidence>
<feature type="domain" description="Aminoglycoside phosphotransferase" evidence="7">
    <location>
        <begin position="83"/>
        <end position="340"/>
    </location>
</feature>
<comment type="similarity">
    <text evidence="2">Belongs to the AIM9 family.</text>
</comment>
<dbReference type="PANTHER" id="PTHR36091">
    <property type="entry name" value="ALTERED INHERITANCE OF MITOCHONDRIA PROTEIN 9, MITOCHONDRIAL"/>
    <property type="match status" value="1"/>
</dbReference>
<dbReference type="GeneID" id="54357832"/>
<dbReference type="InterPro" id="IPR002575">
    <property type="entry name" value="Aminoglycoside_PTrfase"/>
</dbReference>
<dbReference type="Gene3D" id="3.90.1200.10">
    <property type="match status" value="1"/>
</dbReference>